<dbReference type="InterPro" id="IPR051323">
    <property type="entry name" value="AtsK-like"/>
</dbReference>
<dbReference type="EMBL" id="JALHLF010000051">
    <property type="protein sequence ID" value="MCJ2183552.1"/>
    <property type="molecule type" value="Genomic_DNA"/>
</dbReference>
<keyword evidence="4 8" id="KW-0223">Dioxygenase</keyword>
<name>A0ABT0BET0_9SPHN</name>
<evidence type="ECO:0000259" key="7">
    <source>
        <dbReference type="Pfam" id="PF02668"/>
    </source>
</evidence>
<keyword evidence="3" id="KW-0479">Metal-binding</keyword>
<comment type="cofactor">
    <cofactor evidence="1">
        <name>Fe(2+)</name>
        <dbReference type="ChEBI" id="CHEBI:29033"/>
    </cofactor>
</comment>
<proteinExistence type="inferred from homology"/>
<keyword evidence="9" id="KW-1185">Reference proteome</keyword>
<feature type="domain" description="TauD/TfdA-like" evidence="7">
    <location>
        <begin position="20"/>
        <end position="294"/>
    </location>
</feature>
<evidence type="ECO:0000256" key="3">
    <source>
        <dbReference type="ARBA" id="ARBA00022723"/>
    </source>
</evidence>
<dbReference type="InterPro" id="IPR003819">
    <property type="entry name" value="TauD/TfdA-like"/>
</dbReference>
<gene>
    <name evidence="8" type="ORF">MTR62_12745</name>
</gene>
<evidence type="ECO:0000256" key="1">
    <source>
        <dbReference type="ARBA" id="ARBA00001954"/>
    </source>
</evidence>
<evidence type="ECO:0000256" key="5">
    <source>
        <dbReference type="ARBA" id="ARBA00023002"/>
    </source>
</evidence>
<protein>
    <submittedName>
        <fullName evidence="8">TauD/TfdA family dioxygenase</fullName>
    </submittedName>
</protein>
<evidence type="ECO:0000313" key="8">
    <source>
        <dbReference type="EMBL" id="MCJ2183552.1"/>
    </source>
</evidence>
<dbReference type="Pfam" id="PF02668">
    <property type="entry name" value="TauD"/>
    <property type="match status" value="1"/>
</dbReference>
<dbReference type="GO" id="GO:0051213">
    <property type="term" value="F:dioxygenase activity"/>
    <property type="evidence" value="ECO:0007669"/>
    <property type="project" value="UniProtKB-KW"/>
</dbReference>
<accession>A0ABT0BET0</accession>
<evidence type="ECO:0000256" key="2">
    <source>
        <dbReference type="ARBA" id="ARBA00005896"/>
    </source>
</evidence>
<dbReference type="Gene3D" id="3.60.130.10">
    <property type="entry name" value="Clavaminate synthase-like"/>
    <property type="match status" value="1"/>
</dbReference>
<evidence type="ECO:0000256" key="4">
    <source>
        <dbReference type="ARBA" id="ARBA00022964"/>
    </source>
</evidence>
<keyword evidence="5" id="KW-0560">Oxidoreductase</keyword>
<dbReference type="RefSeq" id="WP_244021468.1">
    <property type="nucleotide sequence ID" value="NZ_JALHLF010000051.1"/>
</dbReference>
<dbReference type="Proteomes" id="UP001162881">
    <property type="component" value="Unassembled WGS sequence"/>
</dbReference>
<dbReference type="InterPro" id="IPR042098">
    <property type="entry name" value="TauD-like_sf"/>
</dbReference>
<reference evidence="8" key="1">
    <citation type="submission" date="2022-03" db="EMBL/GenBank/DDBJ databases">
        <title>Identification of a novel bacterium isolated from mangrove sediments.</title>
        <authorList>
            <person name="Pan X."/>
        </authorList>
    </citation>
    <scope>NUCLEOTIDE SEQUENCE</scope>
    <source>
        <strain evidence="8">B1949</strain>
    </source>
</reference>
<sequence>MTTSSIATYANAPDPASGLDIRPVTGTIGAEVRGVTLSGDLGAGTIAAIKAALVRHKVLFFRAQHSLDDAAHEAFAAHFGDPVAHPTVPVAPGSRYLLELDSKEGYAASSWHTDVTFTEAYPAASILRAITIPEAGGDTVWANCVTAYDTLPEALRPFVNGLRAVHSNDYDYAALLASTANRVASDAQADARRLFQKDVFASTIYETEHPVVRVHPVSGERALLLGHFVKRIAGLGAADSARIFAILQEHITRPENVVRWRWQPGDVAFWDNQATQHRAVADFGLQRRTLRRATIAGAVPVGIDGSRSQTLRKERPLRTQAA</sequence>
<comment type="similarity">
    <text evidence="2">Belongs to the TfdA dioxygenase family.</text>
</comment>
<comment type="caution">
    <text evidence="8">The sequence shown here is derived from an EMBL/GenBank/DDBJ whole genome shotgun (WGS) entry which is preliminary data.</text>
</comment>
<dbReference type="PANTHER" id="PTHR30468">
    <property type="entry name" value="ALPHA-KETOGLUTARATE-DEPENDENT SULFONATE DIOXYGENASE"/>
    <property type="match status" value="1"/>
</dbReference>
<dbReference type="SUPFAM" id="SSF51197">
    <property type="entry name" value="Clavaminate synthase-like"/>
    <property type="match status" value="1"/>
</dbReference>
<dbReference type="PANTHER" id="PTHR30468:SF5">
    <property type="entry name" value="ALPHA-KETOGLUTARATE-DEPENDENT SULFATE ESTER DIOXYGENASE"/>
    <property type="match status" value="1"/>
</dbReference>
<keyword evidence="6" id="KW-0408">Iron</keyword>
<evidence type="ECO:0000313" key="9">
    <source>
        <dbReference type="Proteomes" id="UP001162881"/>
    </source>
</evidence>
<organism evidence="8 9">
    <name type="scientific">Novosphingobium organovorum</name>
    <dbReference type="NCBI Taxonomy" id="2930092"/>
    <lineage>
        <taxon>Bacteria</taxon>
        <taxon>Pseudomonadati</taxon>
        <taxon>Pseudomonadota</taxon>
        <taxon>Alphaproteobacteria</taxon>
        <taxon>Sphingomonadales</taxon>
        <taxon>Sphingomonadaceae</taxon>
        <taxon>Novosphingobium</taxon>
    </lineage>
</organism>
<evidence type="ECO:0000256" key="6">
    <source>
        <dbReference type="ARBA" id="ARBA00023004"/>
    </source>
</evidence>